<keyword evidence="1" id="KW-0805">Transcription regulation</keyword>
<keyword evidence="9" id="KW-1185">Reference proteome</keyword>
<dbReference type="Pfam" id="PF00249">
    <property type="entry name" value="Myb_DNA-binding"/>
    <property type="match status" value="1"/>
</dbReference>
<protein>
    <submittedName>
        <fullName evidence="8">Uncharacterized protein</fullName>
    </submittedName>
</protein>
<keyword evidence="2" id="KW-0238">DNA-binding</keyword>
<dbReference type="Gene3D" id="1.10.10.60">
    <property type="entry name" value="Homeodomain-like"/>
    <property type="match status" value="1"/>
</dbReference>
<dbReference type="PROSITE" id="PS51293">
    <property type="entry name" value="SANT"/>
    <property type="match status" value="1"/>
</dbReference>
<dbReference type="AlphaFoldDB" id="A0A5J9TM17"/>
<dbReference type="EMBL" id="RWGY01000039">
    <property type="protein sequence ID" value="TVU12345.1"/>
    <property type="molecule type" value="Genomic_DNA"/>
</dbReference>
<dbReference type="InterPro" id="IPR017930">
    <property type="entry name" value="Myb_dom"/>
</dbReference>
<organism evidence="8 9">
    <name type="scientific">Eragrostis curvula</name>
    <name type="common">weeping love grass</name>
    <dbReference type="NCBI Taxonomy" id="38414"/>
    <lineage>
        <taxon>Eukaryota</taxon>
        <taxon>Viridiplantae</taxon>
        <taxon>Streptophyta</taxon>
        <taxon>Embryophyta</taxon>
        <taxon>Tracheophyta</taxon>
        <taxon>Spermatophyta</taxon>
        <taxon>Magnoliopsida</taxon>
        <taxon>Liliopsida</taxon>
        <taxon>Poales</taxon>
        <taxon>Poaceae</taxon>
        <taxon>PACMAD clade</taxon>
        <taxon>Chloridoideae</taxon>
        <taxon>Eragrostideae</taxon>
        <taxon>Eragrostidinae</taxon>
        <taxon>Eragrostis</taxon>
    </lineage>
</organism>
<name>A0A5J9TM17_9POAL</name>
<gene>
    <name evidence="8" type="ORF">EJB05_45983</name>
</gene>
<reference evidence="8 9" key="1">
    <citation type="journal article" date="2019" name="Sci. Rep.">
        <title>A high-quality genome of Eragrostis curvula grass provides insights into Poaceae evolution and supports new strategies to enhance forage quality.</title>
        <authorList>
            <person name="Carballo J."/>
            <person name="Santos B.A.C.M."/>
            <person name="Zappacosta D."/>
            <person name="Garbus I."/>
            <person name="Selva J.P."/>
            <person name="Gallo C.A."/>
            <person name="Diaz A."/>
            <person name="Albertini E."/>
            <person name="Caccamo M."/>
            <person name="Echenique V."/>
        </authorList>
    </citation>
    <scope>NUCLEOTIDE SEQUENCE [LARGE SCALE GENOMIC DNA]</scope>
    <source>
        <strain evidence="9">cv. Victoria</strain>
        <tissue evidence="8">Leaf</tissue>
    </source>
</reference>
<dbReference type="InterPro" id="IPR056195">
    <property type="entry name" value="HTH_70"/>
</dbReference>
<feature type="domain" description="HTH myb-type" evidence="7">
    <location>
        <begin position="144"/>
        <end position="199"/>
    </location>
</feature>
<dbReference type="PROSITE" id="PS50090">
    <property type="entry name" value="MYB_LIKE"/>
    <property type="match status" value="1"/>
</dbReference>
<keyword evidence="4" id="KW-0539">Nucleus</keyword>
<feature type="domain" description="SANT" evidence="6">
    <location>
        <begin position="151"/>
        <end position="199"/>
    </location>
</feature>
<feature type="non-terminal residue" evidence="8">
    <location>
        <position position="1"/>
    </location>
</feature>
<dbReference type="InterPro" id="IPR009057">
    <property type="entry name" value="Homeodomain-like_sf"/>
</dbReference>
<dbReference type="InterPro" id="IPR017884">
    <property type="entry name" value="SANT_dom"/>
</dbReference>
<evidence type="ECO:0000313" key="9">
    <source>
        <dbReference type="Proteomes" id="UP000324897"/>
    </source>
</evidence>
<dbReference type="CDD" id="cd00167">
    <property type="entry name" value="SANT"/>
    <property type="match status" value="1"/>
</dbReference>
<dbReference type="InterPro" id="IPR006447">
    <property type="entry name" value="Myb_dom_plants"/>
</dbReference>
<evidence type="ECO:0000313" key="8">
    <source>
        <dbReference type="EMBL" id="TVU12345.1"/>
    </source>
</evidence>
<feature type="domain" description="Myb-like" evidence="5">
    <location>
        <begin position="151"/>
        <end position="195"/>
    </location>
</feature>
<sequence length="354" mass="39411">MAAQVAPMINGEWCPSDIAVMKSLIVKHNNMNNTIIGAGDNDGMNSKHQDIVDVLQARFPMKEKHQVIDMYVDIVVEMMQCQEKSGTGPMMGGIDLVNDNFGMPVEDPSMNNMDMIPGARTTEGKRARKTVGKPPRWPLAAQPERHNTRFWSTEEHKLFLRGLRVYGRGDWKNISRHFVKTRTSVQVSSHAQKYFRRLESAAARQRYSINDVGLYDAEPWMARNSAGWEPLALAGGGYNANGYVTRGQASTQPAMNNLAQVWSPVLYNGSQANTSQAAWIGDQQIGHAEAATPAMEGTSGNFVSGDQQEASTPQQWMNNMQRSTQLKNDEDLGEAQESLFRVFARVIPEFEACI</sequence>
<dbReference type="SUPFAM" id="SSF46689">
    <property type="entry name" value="Homeodomain-like"/>
    <property type="match status" value="1"/>
</dbReference>
<keyword evidence="3" id="KW-0804">Transcription</keyword>
<dbReference type="Gramene" id="TVU12345">
    <property type="protein sequence ID" value="TVU12345"/>
    <property type="gene ID" value="EJB05_45983"/>
</dbReference>
<evidence type="ECO:0000256" key="3">
    <source>
        <dbReference type="ARBA" id="ARBA00023163"/>
    </source>
</evidence>
<evidence type="ECO:0000256" key="4">
    <source>
        <dbReference type="ARBA" id="ARBA00023242"/>
    </source>
</evidence>
<dbReference type="SMART" id="SM00717">
    <property type="entry name" value="SANT"/>
    <property type="match status" value="1"/>
</dbReference>
<proteinExistence type="predicted"/>
<dbReference type="Proteomes" id="UP000324897">
    <property type="component" value="Chromosome 3"/>
</dbReference>
<accession>A0A5J9TM17</accession>
<dbReference type="Pfam" id="PF23671">
    <property type="entry name" value="HTH_70"/>
    <property type="match status" value="1"/>
</dbReference>
<dbReference type="OrthoDB" id="627701at2759"/>
<evidence type="ECO:0000256" key="2">
    <source>
        <dbReference type="ARBA" id="ARBA00023125"/>
    </source>
</evidence>
<evidence type="ECO:0000256" key="1">
    <source>
        <dbReference type="ARBA" id="ARBA00023015"/>
    </source>
</evidence>
<dbReference type="InterPro" id="IPR001005">
    <property type="entry name" value="SANT/Myb"/>
</dbReference>
<dbReference type="NCBIfam" id="TIGR01557">
    <property type="entry name" value="myb_SHAQKYF"/>
    <property type="match status" value="1"/>
</dbReference>
<evidence type="ECO:0000259" key="6">
    <source>
        <dbReference type="PROSITE" id="PS51293"/>
    </source>
</evidence>
<evidence type="ECO:0000259" key="5">
    <source>
        <dbReference type="PROSITE" id="PS50090"/>
    </source>
</evidence>
<dbReference type="PROSITE" id="PS51294">
    <property type="entry name" value="HTH_MYB"/>
    <property type="match status" value="1"/>
</dbReference>
<dbReference type="GO" id="GO:0003677">
    <property type="term" value="F:DNA binding"/>
    <property type="evidence" value="ECO:0007669"/>
    <property type="project" value="UniProtKB-KW"/>
</dbReference>
<comment type="caution">
    <text evidence="8">The sequence shown here is derived from an EMBL/GenBank/DDBJ whole genome shotgun (WGS) entry which is preliminary data.</text>
</comment>
<evidence type="ECO:0000259" key="7">
    <source>
        <dbReference type="PROSITE" id="PS51294"/>
    </source>
</evidence>
<dbReference type="PANTHER" id="PTHR44042">
    <property type="entry name" value="DUPLICATED HOMEODOMAIN-LIKE SUPERFAMILY PROTEIN-RELATED"/>
    <property type="match status" value="1"/>
</dbReference>
<dbReference type="PANTHER" id="PTHR44042:SF11">
    <property type="entry name" value="OS06G0173800 PROTEIN"/>
    <property type="match status" value="1"/>
</dbReference>